<proteinExistence type="predicted"/>
<gene>
    <name evidence="2" type="ORF">HETIRDRAFT_451997</name>
</gene>
<dbReference type="GeneID" id="20676217"/>
<sequence>MENIVSKLKEIQARDPSNAIVNNTLKHLSHSREISWDILAHDFQLLEEQGLWERTPENNELFNSLQHSFHNSSDPVASTYPDISTVKAPSSIAPHPLLRSIPPNTILPIELLELLNDVYFLHLLANDPAKVLSPGKSLLSVMSKPRTREESGDLPSIQEKVEEVIHKAFWEEALDSLSSAQPSVQLPRLKLLYNDLHAALTPLLPANHVVLVTLSAPLSPTSAPLLSALSHLREVLVALQGRCAPVRDADINAPMHRLDDLPPASMTAELATLVVETVRSILKLAEAMKDDLSEFVLGTMGEDQLRMAIREQARARERGLALELWKKEKIESQWNAWVEELTGPLSSVAAPPQRKWVLRLIQALGAAAPVACPLPVKPVPSDEEPGTEAPPVPSNPNTLPPPFFFSAPVLFHIQNLLQGLVIAAALRALLPSASSPIASDFVLRIWTLLLVSINDEPDSLDIKLVNFADELIRALGGSLDPDEETRLRAAVDRTLKLEDPVFILLQRRLMVAIAGRLVAQPAPARRDVPGKMSTGRERPGKRPRLEMPSSEEAEEEETEKFEGLQVKGFEDPVLLDGIKDAMKKVRTAMRWVESTWVGFVQVAEVRT</sequence>
<evidence type="ECO:0000256" key="1">
    <source>
        <dbReference type="SAM" id="MobiDB-lite"/>
    </source>
</evidence>
<feature type="compositionally biased region" description="Acidic residues" evidence="1">
    <location>
        <begin position="549"/>
        <end position="559"/>
    </location>
</feature>
<feature type="region of interest" description="Disordered" evidence="1">
    <location>
        <begin position="524"/>
        <end position="562"/>
    </location>
</feature>
<feature type="compositionally biased region" description="Basic and acidic residues" evidence="1">
    <location>
        <begin position="524"/>
        <end position="545"/>
    </location>
</feature>
<keyword evidence="3" id="KW-1185">Reference proteome</keyword>
<evidence type="ECO:0000313" key="3">
    <source>
        <dbReference type="Proteomes" id="UP000030671"/>
    </source>
</evidence>
<dbReference type="Proteomes" id="UP000030671">
    <property type="component" value="Unassembled WGS sequence"/>
</dbReference>
<accession>W4K4V3</accession>
<dbReference type="OrthoDB" id="276323at2759"/>
<dbReference type="InParanoid" id="W4K4V3"/>
<evidence type="ECO:0000313" key="2">
    <source>
        <dbReference type="EMBL" id="ETW80390.1"/>
    </source>
</evidence>
<name>W4K4V3_HETIT</name>
<dbReference type="RefSeq" id="XP_009547148.1">
    <property type="nucleotide sequence ID" value="XM_009548853.1"/>
</dbReference>
<dbReference type="KEGG" id="hir:HETIRDRAFT_451997"/>
<protein>
    <submittedName>
        <fullName evidence="2">Uncharacterized protein</fullName>
    </submittedName>
</protein>
<dbReference type="eggNOG" id="ENOG502SHUF">
    <property type="taxonomic scope" value="Eukaryota"/>
</dbReference>
<dbReference type="EMBL" id="KI925459">
    <property type="protein sequence ID" value="ETW80390.1"/>
    <property type="molecule type" value="Genomic_DNA"/>
</dbReference>
<dbReference type="HOGENOM" id="CLU_011749_0_0_1"/>
<reference evidence="2 3" key="1">
    <citation type="journal article" date="2012" name="New Phytol.">
        <title>Insight into trade-off between wood decay and parasitism from the genome of a fungal forest pathogen.</title>
        <authorList>
            <person name="Olson A."/>
            <person name="Aerts A."/>
            <person name="Asiegbu F."/>
            <person name="Belbahri L."/>
            <person name="Bouzid O."/>
            <person name="Broberg A."/>
            <person name="Canback B."/>
            <person name="Coutinho P.M."/>
            <person name="Cullen D."/>
            <person name="Dalman K."/>
            <person name="Deflorio G."/>
            <person name="van Diepen L.T."/>
            <person name="Dunand C."/>
            <person name="Duplessis S."/>
            <person name="Durling M."/>
            <person name="Gonthier P."/>
            <person name="Grimwood J."/>
            <person name="Fossdal C.G."/>
            <person name="Hansson D."/>
            <person name="Henrissat B."/>
            <person name="Hietala A."/>
            <person name="Himmelstrand K."/>
            <person name="Hoffmeister D."/>
            <person name="Hogberg N."/>
            <person name="James T.Y."/>
            <person name="Karlsson M."/>
            <person name="Kohler A."/>
            <person name="Kues U."/>
            <person name="Lee Y.H."/>
            <person name="Lin Y.C."/>
            <person name="Lind M."/>
            <person name="Lindquist E."/>
            <person name="Lombard V."/>
            <person name="Lucas S."/>
            <person name="Lunden K."/>
            <person name="Morin E."/>
            <person name="Murat C."/>
            <person name="Park J."/>
            <person name="Raffaello T."/>
            <person name="Rouze P."/>
            <person name="Salamov A."/>
            <person name="Schmutz J."/>
            <person name="Solheim H."/>
            <person name="Stahlberg J."/>
            <person name="Velez H."/>
            <person name="de Vries R.P."/>
            <person name="Wiebenga A."/>
            <person name="Woodward S."/>
            <person name="Yakovlev I."/>
            <person name="Garbelotto M."/>
            <person name="Martin F."/>
            <person name="Grigoriev I.V."/>
            <person name="Stenlid J."/>
        </authorList>
    </citation>
    <scope>NUCLEOTIDE SEQUENCE [LARGE SCALE GENOMIC DNA]</scope>
    <source>
        <strain evidence="2 3">TC 32-1</strain>
    </source>
</reference>
<dbReference type="STRING" id="747525.W4K4V3"/>
<dbReference type="AlphaFoldDB" id="W4K4V3"/>
<organism evidence="2 3">
    <name type="scientific">Heterobasidion irregulare (strain TC 32-1)</name>
    <dbReference type="NCBI Taxonomy" id="747525"/>
    <lineage>
        <taxon>Eukaryota</taxon>
        <taxon>Fungi</taxon>
        <taxon>Dikarya</taxon>
        <taxon>Basidiomycota</taxon>
        <taxon>Agaricomycotina</taxon>
        <taxon>Agaricomycetes</taxon>
        <taxon>Russulales</taxon>
        <taxon>Bondarzewiaceae</taxon>
        <taxon>Heterobasidion</taxon>
        <taxon>Heterobasidion annosum species complex</taxon>
    </lineage>
</organism>